<feature type="compositionally biased region" description="Pro residues" evidence="1">
    <location>
        <begin position="1399"/>
        <end position="1422"/>
    </location>
</feature>
<organism evidence="5 6">
    <name type="scientific">Peptoanaerobacter stomatis</name>
    <dbReference type="NCBI Taxonomy" id="796937"/>
    <lineage>
        <taxon>Bacteria</taxon>
        <taxon>Bacillati</taxon>
        <taxon>Bacillota</taxon>
        <taxon>Clostridia</taxon>
        <taxon>Peptostreptococcales</taxon>
        <taxon>Filifactoraceae</taxon>
        <taxon>Peptoanaerobacter</taxon>
    </lineage>
</organism>
<feature type="transmembrane region" description="Helical" evidence="2">
    <location>
        <begin position="1512"/>
        <end position="1531"/>
    </location>
</feature>
<dbReference type="InterPro" id="IPR013783">
    <property type="entry name" value="Ig-like_fold"/>
</dbReference>
<evidence type="ECO:0000313" key="6">
    <source>
        <dbReference type="Proteomes" id="UP000006437"/>
    </source>
</evidence>
<gene>
    <name evidence="5" type="ORF">HMPREF9629_00807</name>
</gene>
<evidence type="ECO:0000259" key="3">
    <source>
        <dbReference type="Pfam" id="PF17802"/>
    </source>
</evidence>
<dbReference type="Gene3D" id="2.60.40.740">
    <property type="match status" value="2"/>
</dbReference>
<dbReference type="Gene3D" id="2.60.40.1140">
    <property type="entry name" value="Collagen-binding surface protein Cna, B-type domain"/>
    <property type="match status" value="2"/>
</dbReference>
<keyword evidence="2" id="KW-0472">Membrane</keyword>
<proteinExistence type="predicted"/>
<comment type="caution">
    <text evidence="5">The sequence shown here is derived from an EMBL/GenBank/DDBJ whole genome shotgun (WGS) entry which is preliminary data.</text>
</comment>
<evidence type="ECO:0000259" key="4">
    <source>
        <dbReference type="Pfam" id="PF24547"/>
    </source>
</evidence>
<feature type="domain" description="DUF7601" evidence="4">
    <location>
        <begin position="1281"/>
        <end position="1395"/>
    </location>
</feature>
<accession>G9X350</accession>
<evidence type="ECO:0000256" key="2">
    <source>
        <dbReference type="SAM" id="Phobius"/>
    </source>
</evidence>
<keyword evidence="2" id="KW-0812">Transmembrane</keyword>
<dbReference type="RefSeq" id="WP_009525042.1">
    <property type="nucleotide sequence ID" value="NZ_JH414549.1"/>
</dbReference>
<dbReference type="InterPro" id="IPR041033">
    <property type="entry name" value="SpaA_PFL_dom_1"/>
</dbReference>
<name>G9X350_9FIRM</name>
<reference evidence="5 6" key="1">
    <citation type="submission" date="2011-08" db="EMBL/GenBank/DDBJ databases">
        <title>The Genome Sequence of Eubacteriaceae bacterium ACC19a.</title>
        <authorList>
            <consortium name="The Broad Institute Genome Sequencing Platform"/>
            <person name="Earl A."/>
            <person name="Ward D."/>
            <person name="Feldgarden M."/>
            <person name="Gevers D."/>
            <person name="Sizova M."/>
            <person name="Hazen A."/>
            <person name="Epstein S."/>
            <person name="Young S.K."/>
            <person name="Zeng Q."/>
            <person name="Gargeya S."/>
            <person name="Fitzgerald M."/>
            <person name="Haas B."/>
            <person name="Abouelleil A."/>
            <person name="Alvarado L."/>
            <person name="Arachchi H.M."/>
            <person name="Berlin A."/>
            <person name="Brown A."/>
            <person name="Chapman S.B."/>
            <person name="Chen Z."/>
            <person name="Dunbar C."/>
            <person name="Freedman E."/>
            <person name="Gearin G."/>
            <person name="Gellesch M."/>
            <person name="Goldberg J."/>
            <person name="Griggs A."/>
            <person name="Gujja S."/>
            <person name="Heiman D."/>
            <person name="Howarth C."/>
            <person name="Larson L."/>
            <person name="Lui A."/>
            <person name="MacDonald P.J.P."/>
            <person name="Montmayeur A."/>
            <person name="Murphy C."/>
            <person name="Neiman D."/>
            <person name="Pearson M."/>
            <person name="Priest M."/>
            <person name="Roberts A."/>
            <person name="Saif S."/>
            <person name="Shea T."/>
            <person name="Shenoy N."/>
            <person name="Sisk P."/>
            <person name="Stolte C."/>
            <person name="Sykes S."/>
            <person name="Wortman J."/>
            <person name="Nusbaum C."/>
            <person name="Birren B."/>
        </authorList>
    </citation>
    <scope>NUCLEOTIDE SEQUENCE [LARGE SCALE GENOMIC DNA]</scope>
    <source>
        <strain evidence="5 6">ACC19a</strain>
    </source>
</reference>
<dbReference type="PATRIC" id="fig|796937.3.peg.2043"/>
<sequence length="1539" mass="175394">MKQKSKQIRLLSFILTFILLIGSISVPKNLYADESDDVSGILEKDVILMQDGNIVPEGGSIVMDKNFQLKVSINVPVKKSDPAPLKYVKHGDKAKIKIGKGIDIKDINNSFELKDDREKIKIGTAKYTKDGDTLFLNISFDGSKDFFENADKLQFSISDTFMIDKQVIPAYTEVYILGKKYKTVPGEGYISIEKTGKADYNDATVEWIVNIKKNSYKDEAELKDFLFYDDLKTVGDYVKGSFKVGENAVPEDSIEWNDISKELKYKFKDTDKTPLTIKFKTQIGEEFYSTPAEYQTAVKNNQKLTLTKENTAKILKNDKEYAQDNSAVTIDRMWMKKSAKGSTAEYYKENNDYYIDWVIEFNSERKSLKNVKIEDKLPQDYYNSGTKLEFVSAILEKEVLKDGKYEKESKNITPENNNSIYNVGNIDGKIKLTIKSKILNYTDNLETGSSKRFSNIGVITWGYEGQLKLNDQKAVTIGNPLIKKRAVKKDRNYTGQEITWNIKVEGDKNIRITDKTYVYDMMIFDPDANLENIRKGNYQIRKNDETPVISLDGVNIGTTEGKQSLLPKDAQGNIQMNWIKFQKYTDKFEVKSPAGQNIEHKTYKIYVDNADNGENYHVYAGDLLEVSNLNQDSMNEFTFTTVITDHRILLNALQQGTSGLKFNKNFNISYMFTDKKFVKSAEDWPLYKARMLEKQALPAINADVIKSNYNDIDKINDNIFDNNTNTPIDNRKNSFNTKTNSAIFRLSINAAGIDNTAGNNVIGDIVVEDMLPEGWELTEIVAGKNYLLYEGERFVSYTNEDNKDATVKAVKYTDVDSSDFQDKLITDFSDVNKPKFTFKKITKPYVILLEAKPKDANKFYKEIRNIATVNIRKSFLSDDQVIDTTNPKFYDKFISDESNIENGYLEWTIQYDPNNYLTKDEIVIADKLGSGLEIRREPYTNDLQFDGKNYKIVEGKIVNKIESGKPVKVFEQTALHTEKEYLEKYIKYDRDSRQLSFTIPDKNKAYQFMYITDVYGETGDAVNNKAFIQGEGDVDSVDKRYVIPNRAIDINKSIVAELNIKKVDGNDKPLKGVEFELKSVDGLYVASKTTDENGEIIFERLKFGKYKLKEIKTLDGYIPDTKEYNVTIIKLKDNYEIDIETDGNTNIRKDKNKITVINRQIVPSTTSATLFVNKRVEGKWADKNDIFKFKVEFKYKDGTPFDGMFDYYLNGITGKIGNNGEFELKDGDNITIKEIPTEINYILTETDYKDYIPYEKVKSGTITTKPQLHRVEFVNRTTTHGQLKIEKEVSGSVDDKSKKFKFRFNIGNDPDKNYTYEYKGSDGEIIKGYIKAKDTIDLSDGEYIIIKGIKFNTTYEVSEDVDNNYTTTVNGKDGREEKGTVVTEEGDIVKFVNTRIVTPPGPNTPDDPTPPKPTDPTPNTPPDRPDRPEKPDKPDRPEKPNLPTPSIPSYPIDDTPNPNDPNSPDNIVVSDEDGVPLGTYTKRENPDGSIEYVDEDGVPLGGSKLVKTGNEFPQGTLMITSILSLFGLIILRRYRKNDR</sequence>
<evidence type="ECO:0000313" key="5">
    <source>
        <dbReference type="EMBL" id="EHL10592.1"/>
    </source>
</evidence>
<dbReference type="InterPro" id="IPR055382">
    <property type="entry name" value="DUF7601"/>
</dbReference>
<dbReference type="Gene3D" id="2.60.40.10">
    <property type="entry name" value="Immunoglobulins"/>
    <property type="match status" value="1"/>
</dbReference>
<dbReference type="HOGENOM" id="CLU_003961_0_0_9"/>
<dbReference type="InterPro" id="IPR008966">
    <property type="entry name" value="Adhesion_dom_sf"/>
</dbReference>
<dbReference type="BioCyc" id="EBAC796937-HMP:GMGH-809-MONOMER"/>
<dbReference type="Pfam" id="PF24547">
    <property type="entry name" value="DUF7601"/>
    <property type="match status" value="2"/>
</dbReference>
<feature type="domain" description="SpaA-like prealbumin fold" evidence="3">
    <location>
        <begin position="1057"/>
        <end position="1140"/>
    </location>
</feature>
<dbReference type="Proteomes" id="UP000006437">
    <property type="component" value="Unassembled WGS sequence"/>
</dbReference>
<feature type="region of interest" description="Disordered" evidence="1">
    <location>
        <begin position="1365"/>
        <end position="1473"/>
    </location>
</feature>
<dbReference type="EMBL" id="AFZE01000057">
    <property type="protein sequence ID" value="EHL10592.1"/>
    <property type="molecule type" value="Genomic_DNA"/>
</dbReference>
<evidence type="ECO:0000256" key="1">
    <source>
        <dbReference type="SAM" id="MobiDB-lite"/>
    </source>
</evidence>
<protein>
    <submittedName>
        <fullName evidence="5">Uncharacterized protein</fullName>
    </submittedName>
</protein>
<keyword evidence="2" id="KW-1133">Transmembrane helix</keyword>
<dbReference type="SUPFAM" id="SSF49401">
    <property type="entry name" value="Bacterial adhesins"/>
    <property type="match status" value="1"/>
</dbReference>
<feature type="compositionally biased region" description="Low complexity" evidence="1">
    <location>
        <begin position="1453"/>
        <end position="1466"/>
    </location>
</feature>
<feature type="compositionally biased region" description="Basic and acidic residues" evidence="1">
    <location>
        <begin position="1423"/>
        <end position="1439"/>
    </location>
</feature>
<dbReference type="SUPFAM" id="SSF49478">
    <property type="entry name" value="Cna protein B-type domain"/>
    <property type="match status" value="1"/>
</dbReference>
<feature type="domain" description="DUF7601" evidence="4">
    <location>
        <begin position="1169"/>
        <end position="1276"/>
    </location>
</feature>
<dbReference type="Pfam" id="PF17802">
    <property type="entry name" value="SpaA"/>
    <property type="match status" value="1"/>
</dbReference>